<name>A0AAN7WIR6_9PEZI</name>
<evidence type="ECO:0000256" key="1">
    <source>
        <dbReference type="SAM" id="MobiDB-lite"/>
    </source>
</evidence>
<organism evidence="2 3">
    <name type="scientific">Elasticomyces elasticus</name>
    <dbReference type="NCBI Taxonomy" id="574655"/>
    <lineage>
        <taxon>Eukaryota</taxon>
        <taxon>Fungi</taxon>
        <taxon>Dikarya</taxon>
        <taxon>Ascomycota</taxon>
        <taxon>Pezizomycotina</taxon>
        <taxon>Dothideomycetes</taxon>
        <taxon>Dothideomycetidae</taxon>
        <taxon>Mycosphaerellales</taxon>
        <taxon>Teratosphaeriaceae</taxon>
        <taxon>Elasticomyces</taxon>
    </lineage>
</organism>
<proteinExistence type="predicted"/>
<dbReference type="AlphaFoldDB" id="A0AAN7WIR6"/>
<gene>
    <name evidence="2" type="ORF">LTR97_000173</name>
</gene>
<accession>A0AAN7WIR6</accession>
<evidence type="ECO:0000313" key="2">
    <source>
        <dbReference type="EMBL" id="KAK5707635.1"/>
    </source>
</evidence>
<evidence type="ECO:0008006" key="4">
    <source>
        <dbReference type="Google" id="ProtNLM"/>
    </source>
</evidence>
<reference evidence="2" key="1">
    <citation type="submission" date="2023-08" db="EMBL/GenBank/DDBJ databases">
        <title>Black Yeasts Isolated from many extreme environments.</title>
        <authorList>
            <person name="Coleine C."/>
            <person name="Stajich J.E."/>
            <person name="Selbmann L."/>
        </authorList>
    </citation>
    <scope>NUCLEOTIDE SEQUENCE</scope>
    <source>
        <strain evidence="2">CCFEE 5810</strain>
    </source>
</reference>
<sequence length="167" mass="18938">MRGTSAVSPESDDSSNQSQCPAKTPAQIARYLEDLTCKIMHAHNYLKNPAYANLVRQHTAQDLIMHDANVHDCPIPPSVDIETHISNVINLLDTHPCFEFVPTNVTAHVDRATNHAVVWVTEPGVGSDKERMFNRESVSRLHFRRRMEDGAWIFYKHMSIRGGGDFW</sequence>
<feature type="region of interest" description="Disordered" evidence="1">
    <location>
        <begin position="1"/>
        <end position="22"/>
    </location>
</feature>
<comment type="caution">
    <text evidence="2">The sequence shown here is derived from an EMBL/GenBank/DDBJ whole genome shotgun (WGS) entry which is preliminary data.</text>
</comment>
<evidence type="ECO:0000313" key="3">
    <source>
        <dbReference type="Proteomes" id="UP001310594"/>
    </source>
</evidence>
<dbReference type="Proteomes" id="UP001310594">
    <property type="component" value="Unassembled WGS sequence"/>
</dbReference>
<dbReference type="EMBL" id="JAVRQU010000001">
    <property type="protein sequence ID" value="KAK5707635.1"/>
    <property type="molecule type" value="Genomic_DNA"/>
</dbReference>
<feature type="compositionally biased region" description="Polar residues" evidence="1">
    <location>
        <begin position="1"/>
        <end position="21"/>
    </location>
</feature>
<protein>
    <recommendedName>
        <fullName evidence="4">SnoaL-like domain-containing protein</fullName>
    </recommendedName>
</protein>